<proteinExistence type="predicted"/>
<feature type="transmembrane region" description="Helical" evidence="1">
    <location>
        <begin position="20"/>
        <end position="40"/>
    </location>
</feature>
<dbReference type="InParanoid" id="F2UTH7"/>
<accession>F2UTH7</accession>
<feature type="transmembrane region" description="Helical" evidence="1">
    <location>
        <begin position="60"/>
        <end position="81"/>
    </location>
</feature>
<dbReference type="AlphaFoldDB" id="F2UTH7"/>
<dbReference type="KEGG" id="sre:PTSG_11454"/>
<dbReference type="RefSeq" id="XP_004987526.1">
    <property type="nucleotide sequence ID" value="XM_004987469.1"/>
</dbReference>
<name>F2UTH7_SALR5</name>
<evidence type="ECO:0000313" key="2">
    <source>
        <dbReference type="EMBL" id="EGD83284.1"/>
    </source>
</evidence>
<feature type="non-terminal residue" evidence="2">
    <location>
        <position position="129"/>
    </location>
</feature>
<gene>
    <name evidence="2" type="ORF">PTSG_11454</name>
</gene>
<sequence>MMASVMQQFADFDPLLKLDVITRVFQVGFGAAILKMGSSLQVGDQMLVTYMENVGPSHLLAHGIAMFLAVYSLASRLVFHLQPKPADTMLKDAIACFLVLILTTAFSASWADAVERMEVDPNRRIDTFI</sequence>
<evidence type="ECO:0000313" key="3">
    <source>
        <dbReference type="Proteomes" id="UP000007799"/>
    </source>
</evidence>
<dbReference type="EMBL" id="GL833043">
    <property type="protein sequence ID" value="EGD83284.1"/>
    <property type="molecule type" value="Genomic_DNA"/>
</dbReference>
<keyword evidence="3" id="KW-1185">Reference proteome</keyword>
<feature type="transmembrane region" description="Helical" evidence="1">
    <location>
        <begin position="93"/>
        <end position="111"/>
    </location>
</feature>
<dbReference type="Proteomes" id="UP000007799">
    <property type="component" value="Unassembled WGS sequence"/>
</dbReference>
<protein>
    <submittedName>
        <fullName evidence="2">Uncharacterized protein</fullName>
    </submittedName>
</protein>
<organism evidence="3">
    <name type="scientific">Salpingoeca rosetta (strain ATCC 50818 / BSB-021)</name>
    <dbReference type="NCBI Taxonomy" id="946362"/>
    <lineage>
        <taxon>Eukaryota</taxon>
        <taxon>Choanoflagellata</taxon>
        <taxon>Craspedida</taxon>
        <taxon>Salpingoecidae</taxon>
        <taxon>Salpingoeca</taxon>
    </lineage>
</organism>
<dbReference type="GeneID" id="16068045"/>
<keyword evidence="1" id="KW-0472">Membrane</keyword>
<keyword evidence="1" id="KW-0812">Transmembrane</keyword>
<reference evidence="2" key="1">
    <citation type="submission" date="2009-08" db="EMBL/GenBank/DDBJ databases">
        <title>Annotation of Salpingoeca rosetta.</title>
        <authorList>
            <consortium name="The Broad Institute Genome Sequencing Platform"/>
            <person name="Russ C."/>
            <person name="Cuomo C."/>
            <person name="Burger G."/>
            <person name="Gray M.W."/>
            <person name="Holland P.W.H."/>
            <person name="King N."/>
            <person name="Lang F.B.F."/>
            <person name="Roger A.J."/>
            <person name="Ruiz-Trillo I."/>
            <person name="Young S.K."/>
            <person name="Zeng Q."/>
            <person name="Gargeya S."/>
            <person name="Alvarado L."/>
            <person name="Berlin A."/>
            <person name="Chapman S.B."/>
            <person name="Chen Z."/>
            <person name="Freedman E."/>
            <person name="Gellesch M."/>
            <person name="Goldberg J."/>
            <person name="Griggs A."/>
            <person name="Gujja S."/>
            <person name="Heilman E."/>
            <person name="Heiman D."/>
            <person name="Howarth C."/>
            <person name="Mehta T."/>
            <person name="Neiman D."/>
            <person name="Pearson M."/>
            <person name="Roberts A."/>
            <person name="Saif S."/>
            <person name="Shea T."/>
            <person name="Shenoy N."/>
            <person name="Sisk P."/>
            <person name="Stolte C."/>
            <person name="Sykes S."/>
            <person name="White J."/>
            <person name="Yandava C."/>
            <person name="Haas B."/>
            <person name="Nusbaum C."/>
            <person name="Birren B."/>
        </authorList>
    </citation>
    <scope>NUCLEOTIDE SEQUENCE [LARGE SCALE GENOMIC DNA]</scope>
    <source>
        <strain evidence="2">ATCC 50818</strain>
    </source>
</reference>
<evidence type="ECO:0000256" key="1">
    <source>
        <dbReference type="SAM" id="Phobius"/>
    </source>
</evidence>
<keyword evidence="1" id="KW-1133">Transmembrane helix</keyword>